<dbReference type="Pfam" id="PF13439">
    <property type="entry name" value="Glyco_transf_4"/>
    <property type="match status" value="1"/>
</dbReference>
<feature type="domain" description="Glycosyl transferase family 1" evidence="3">
    <location>
        <begin position="292"/>
        <end position="353"/>
    </location>
</feature>
<evidence type="ECO:0000259" key="3">
    <source>
        <dbReference type="Pfam" id="PF00534"/>
    </source>
</evidence>
<dbReference type="Proteomes" id="UP000195573">
    <property type="component" value="Chromosome"/>
</dbReference>
<evidence type="ECO:0000313" key="5">
    <source>
        <dbReference type="EMBL" id="ART78088.1"/>
    </source>
</evidence>
<dbReference type="EMBL" id="CP020880">
    <property type="protein sequence ID" value="ART78088.1"/>
    <property type="molecule type" value="Genomic_DNA"/>
</dbReference>
<name>A0ABM6KNM7_9BACI</name>
<feature type="domain" description="Glycosyltransferase subfamily 4-like N-terminal" evidence="4">
    <location>
        <begin position="29"/>
        <end position="130"/>
    </location>
</feature>
<evidence type="ECO:0000313" key="6">
    <source>
        <dbReference type="Proteomes" id="UP000195573"/>
    </source>
</evidence>
<organism evidence="5 6">
    <name type="scientific">Sutcliffiella horikoshii</name>
    <dbReference type="NCBI Taxonomy" id="79883"/>
    <lineage>
        <taxon>Bacteria</taxon>
        <taxon>Bacillati</taxon>
        <taxon>Bacillota</taxon>
        <taxon>Bacilli</taxon>
        <taxon>Bacillales</taxon>
        <taxon>Bacillaceae</taxon>
        <taxon>Sutcliffiella</taxon>
    </lineage>
</organism>
<proteinExistence type="predicted"/>
<dbReference type="GeneID" id="96740588"/>
<keyword evidence="1" id="KW-0328">Glycosyltransferase</keyword>
<keyword evidence="2 5" id="KW-0808">Transferase</keyword>
<reference evidence="5 6" key="1">
    <citation type="submission" date="2017-04" db="EMBL/GenBank/DDBJ databases">
        <title>Complete Genome Sequence of the Bacillus horikoshii 20a strain from Cuatro Cienegas, Coahuila, Mexico.</title>
        <authorList>
            <person name="Zarza E."/>
            <person name="Alcaraz L.D."/>
            <person name="Aguilar-Salinas B."/>
            <person name="Islas A."/>
            <person name="Olmedo-Alvarez G."/>
        </authorList>
    </citation>
    <scope>NUCLEOTIDE SEQUENCE [LARGE SCALE GENOMIC DNA]</scope>
    <source>
        <strain evidence="5 6">20a</strain>
    </source>
</reference>
<dbReference type="GO" id="GO:0016740">
    <property type="term" value="F:transferase activity"/>
    <property type="evidence" value="ECO:0007669"/>
    <property type="project" value="UniProtKB-KW"/>
</dbReference>
<keyword evidence="6" id="KW-1185">Reference proteome</keyword>
<dbReference type="SUPFAM" id="SSF53756">
    <property type="entry name" value="UDP-Glycosyltransferase/glycogen phosphorylase"/>
    <property type="match status" value="2"/>
</dbReference>
<dbReference type="RefSeq" id="WP_088019583.1">
    <property type="nucleotide sequence ID" value="NZ_CP020880.1"/>
</dbReference>
<dbReference type="Gene3D" id="3.40.50.2000">
    <property type="entry name" value="Glycogen Phosphorylase B"/>
    <property type="match status" value="2"/>
</dbReference>
<dbReference type="PANTHER" id="PTHR12526">
    <property type="entry name" value="GLYCOSYLTRANSFERASE"/>
    <property type="match status" value="1"/>
</dbReference>
<evidence type="ECO:0000256" key="2">
    <source>
        <dbReference type="ARBA" id="ARBA00022679"/>
    </source>
</evidence>
<protein>
    <submittedName>
        <fullName evidence="5">Glycosyl transferase</fullName>
    </submittedName>
</protein>
<evidence type="ECO:0000256" key="1">
    <source>
        <dbReference type="ARBA" id="ARBA00022676"/>
    </source>
</evidence>
<dbReference type="InterPro" id="IPR001296">
    <property type="entry name" value="Glyco_trans_1"/>
</dbReference>
<gene>
    <name evidence="5" type="ORF">B4U37_19495</name>
</gene>
<accession>A0ABM6KNM7</accession>
<dbReference type="PANTHER" id="PTHR12526:SF629">
    <property type="entry name" value="TEICHURONIC ACID BIOSYNTHESIS GLYCOSYLTRANSFERASE TUAH-RELATED"/>
    <property type="match status" value="1"/>
</dbReference>
<evidence type="ECO:0000259" key="4">
    <source>
        <dbReference type="Pfam" id="PF13439"/>
    </source>
</evidence>
<dbReference type="Pfam" id="PF00534">
    <property type="entry name" value="Glycos_transf_1"/>
    <property type="match status" value="1"/>
</dbReference>
<sequence length="401" mass="46644">MDFKDKKVVHITTVHHPLDPRIYYKECLSLHKAGFDVTLIVPEEEDVQVESPINILSIKKRKSRIKRVVLSTLEALKQARSLNADIYHIHDPELLLVAWLLKKKGNVVVYDIHEDYETSIMQKEYLKKPIRLLMSKGFKFAEKVLSFNLELCLAEKYYKEKYPNGECVLNYPIIEENTIKTEYKLKRNNNSTAKLIYTGNISQDRGAAIHAQLPSLDEKISVHFFGKCPNSLAREMNEIAGNKKDRLFIEGKGRYVPKDEIDLQYQNGEWLAGLALFPPTEHYMKKELTKFFEYMSAGLPIICSDFPAWKELVEKYNCGIAVNPLDNNQIKEAIEYLKNNPEEAERMGINGQQAVKKHLNWDNEASKLQEWYGEILERNVFPELSYRFKRSKMALIKQKSH</sequence>
<dbReference type="InterPro" id="IPR028098">
    <property type="entry name" value="Glyco_trans_4-like_N"/>
</dbReference>